<dbReference type="EnsemblMetazoa" id="ISCW004255-RA">
    <property type="protein sequence ID" value="ISCW004255-PA"/>
    <property type="gene ID" value="ISCW004255"/>
</dbReference>
<dbReference type="EMBL" id="ABJB011127350">
    <property type="status" value="NOT_ANNOTATED_CDS"/>
    <property type="molecule type" value="Genomic_DNA"/>
</dbReference>
<dbReference type="EMBL" id="DS697068">
    <property type="protein sequence ID" value="EEC05078.1"/>
    <property type="molecule type" value="Genomic_DNA"/>
</dbReference>
<reference evidence="1 3" key="1">
    <citation type="submission" date="2008-03" db="EMBL/GenBank/DDBJ databases">
        <title>Annotation of Ixodes scapularis.</title>
        <authorList>
            <consortium name="Ixodes scapularis Genome Project Consortium"/>
            <person name="Caler E."/>
            <person name="Hannick L.I."/>
            <person name="Bidwell S."/>
            <person name="Joardar V."/>
            <person name="Thiagarajan M."/>
            <person name="Amedeo P."/>
            <person name="Galinsky K.J."/>
            <person name="Schobel S."/>
            <person name="Inman J."/>
            <person name="Hostetler J."/>
            <person name="Miller J."/>
            <person name="Hammond M."/>
            <person name="Megy K."/>
            <person name="Lawson D."/>
            <person name="Kodira C."/>
            <person name="Sutton G."/>
            <person name="Meyer J."/>
            <person name="Hill C.A."/>
            <person name="Birren B."/>
            <person name="Nene V."/>
            <person name="Collins F."/>
            <person name="Alarcon-Chaidez F."/>
            <person name="Wikel S."/>
            <person name="Strausberg R."/>
        </authorList>
    </citation>
    <scope>NUCLEOTIDE SEQUENCE [LARGE SCALE GENOMIC DNA]</scope>
    <source>
        <strain evidence="3">Wikel</strain>
        <strain evidence="1">Wikel colony</strain>
    </source>
</reference>
<organism>
    <name type="scientific">Ixodes scapularis</name>
    <name type="common">Black-legged tick</name>
    <name type="synonym">Deer tick</name>
    <dbReference type="NCBI Taxonomy" id="6945"/>
    <lineage>
        <taxon>Eukaryota</taxon>
        <taxon>Metazoa</taxon>
        <taxon>Ecdysozoa</taxon>
        <taxon>Arthropoda</taxon>
        <taxon>Chelicerata</taxon>
        <taxon>Arachnida</taxon>
        <taxon>Acari</taxon>
        <taxon>Parasitiformes</taxon>
        <taxon>Ixodida</taxon>
        <taxon>Ixodoidea</taxon>
        <taxon>Ixodidae</taxon>
        <taxon>Ixodinae</taxon>
        <taxon>Ixodes</taxon>
    </lineage>
</organism>
<sequence length="155" mass="17862">MDTSIDPCDSLIGYVCSRWKKVHPEILTPFRFVEKEVVIPLQRDLLRMFVNPLQTSAMEKVTAAVQNCYAIRRNRLENLRALSEFLANNGFQLPPVSGQPVPSPLELLITLNFRLRIPLLFALRPAIDLRTDDRKILTVMTDMYNLERFAFVSIN</sequence>
<dbReference type="InterPro" id="IPR000718">
    <property type="entry name" value="Peptidase_M13"/>
</dbReference>
<dbReference type="SUPFAM" id="SSF55486">
    <property type="entry name" value="Metalloproteases ('zincins'), catalytic domain"/>
    <property type="match status" value="1"/>
</dbReference>
<dbReference type="Gene3D" id="3.40.390.10">
    <property type="entry name" value="Collagenase (Catalytic Domain)"/>
    <property type="match status" value="1"/>
</dbReference>
<protein>
    <submittedName>
        <fullName evidence="1 2">Uncharacterized protein</fullName>
    </submittedName>
</protein>
<proteinExistence type="predicted"/>
<gene>
    <name evidence="1" type="ORF">IscW_ISCW004255</name>
</gene>
<name>B7PEQ6_IXOSC</name>
<dbReference type="HOGENOM" id="CLU_1697465_0_0_1"/>
<dbReference type="InterPro" id="IPR042089">
    <property type="entry name" value="Peptidase_M13_dom_2"/>
</dbReference>
<dbReference type="InterPro" id="IPR024079">
    <property type="entry name" value="MetalloPept_cat_dom_sf"/>
</dbReference>
<dbReference type="AlphaFoldDB" id="B7PEQ6"/>
<dbReference type="VEuPathDB" id="VectorBase:ISCW004255"/>
<evidence type="ECO:0000313" key="2">
    <source>
        <dbReference type="EnsemblMetazoa" id="ISCW004255-PA"/>
    </source>
</evidence>
<keyword evidence="3" id="KW-1185">Reference proteome</keyword>
<dbReference type="Proteomes" id="UP000001555">
    <property type="component" value="Unassembled WGS sequence"/>
</dbReference>
<accession>B7PEQ6</accession>
<dbReference type="InParanoid" id="B7PEQ6"/>
<dbReference type="VEuPathDB" id="VectorBase:ISCP_003556"/>
<dbReference type="PaxDb" id="6945-B7PEQ6"/>
<evidence type="ECO:0000313" key="3">
    <source>
        <dbReference type="Proteomes" id="UP000001555"/>
    </source>
</evidence>
<dbReference type="VEuPathDB" id="VectorBase:ISCI004255"/>
<evidence type="ECO:0000313" key="1">
    <source>
        <dbReference type="EMBL" id="EEC05078.1"/>
    </source>
</evidence>
<reference evidence="2" key="2">
    <citation type="submission" date="2020-05" db="UniProtKB">
        <authorList>
            <consortium name="EnsemblMetazoa"/>
        </authorList>
    </citation>
    <scope>IDENTIFICATION</scope>
    <source>
        <strain evidence="2">wikel</strain>
    </source>
</reference>
<dbReference type="GO" id="GO:0006508">
    <property type="term" value="P:proteolysis"/>
    <property type="evidence" value="ECO:0007669"/>
    <property type="project" value="InterPro"/>
</dbReference>
<dbReference type="GO" id="GO:0004222">
    <property type="term" value="F:metalloendopeptidase activity"/>
    <property type="evidence" value="ECO:0007669"/>
    <property type="project" value="InterPro"/>
</dbReference>
<dbReference type="PROSITE" id="PS51885">
    <property type="entry name" value="NEPRILYSIN"/>
    <property type="match status" value="1"/>
</dbReference>
<dbReference type="Gene3D" id="1.10.1380.10">
    <property type="entry name" value="Neutral endopeptidase , domain2"/>
    <property type="match status" value="1"/>
</dbReference>
<dbReference type="OrthoDB" id="6490000at2759"/>